<dbReference type="PROSITE" id="PS50846">
    <property type="entry name" value="HMA_2"/>
    <property type="match status" value="2"/>
</dbReference>
<feature type="transmembrane region" description="Helical" evidence="22">
    <location>
        <begin position="368"/>
        <end position="390"/>
    </location>
</feature>
<dbReference type="SFLD" id="SFLDG00002">
    <property type="entry name" value="C1.7:_P-type_atpase_like"/>
    <property type="match status" value="1"/>
</dbReference>
<protein>
    <recommendedName>
        <fullName evidence="4">Copper-exporting P-type ATPase</fullName>
        <ecNumber evidence="3">7.2.2.8</ecNumber>
    </recommendedName>
    <alternativeName>
        <fullName evidence="19">Copper-exporting P-type ATPase A</fullName>
    </alternativeName>
    <alternativeName>
        <fullName evidence="20">Cu(+)-exporting ATPase</fullName>
    </alternativeName>
</protein>
<comment type="catalytic activity">
    <reaction evidence="21">
        <text>Cu(+)(in) + ATP + H2O = Cu(+)(out) + ADP + phosphate + H(+)</text>
        <dbReference type="Rhea" id="RHEA:25792"/>
        <dbReference type="ChEBI" id="CHEBI:15377"/>
        <dbReference type="ChEBI" id="CHEBI:15378"/>
        <dbReference type="ChEBI" id="CHEBI:30616"/>
        <dbReference type="ChEBI" id="CHEBI:43474"/>
        <dbReference type="ChEBI" id="CHEBI:49552"/>
        <dbReference type="ChEBI" id="CHEBI:456216"/>
        <dbReference type="EC" id="7.2.2.8"/>
    </reaction>
</comment>
<dbReference type="GO" id="GO:0016887">
    <property type="term" value="F:ATP hydrolysis activity"/>
    <property type="evidence" value="ECO:0007669"/>
    <property type="project" value="InterPro"/>
</dbReference>
<evidence type="ECO:0000256" key="22">
    <source>
        <dbReference type="RuleBase" id="RU362081"/>
    </source>
</evidence>
<dbReference type="InterPro" id="IPR017969">
    <property type="entry name" value="Heavy-metal-associated_CS"/>
</dbReference>
<dbReference type="CDD" id="cd00371">
    <property type="entry name" value="HMA"/>
    <property type="match status" value="2"/>
</dbReference>
<dbReference type="PRINTS" id="PR00119">
    <property type="entry name" value="CATATPASE"/>
</dbReference>
<evidence type="ECO:0000256" key="5">
    <source>
        <dbReference type="ARBA" id="ARBA00022448"/>
    </source>
</evidence>
<keyword evidence="15 22" id="KW-1133">Transmembrane helix</keyword>
<dbReference type="Gene3D" id="3.40.50.1000">
    <property type="entry name" value="HAD superfamily/HAD-like"/>
    <property type="match status" value="1"/>
</dbReference>
<evidence type="ECO:0000256" key="1">
    <source>
        <dbReference type="ARBA" id="ARBA00004651"/>
    </source>
</evidence>
<keyword evidence="9" id="KW-0677">Repeat</keyword>
<dbReference type="SUPFAM" id="SSF81653">
    <property type="entry name" value="Calcium ATPase, transduction domain A"/>
    <property type="match status" value="1"/>
</dbReference>
<sequence>MKHEKYNISGMSCSACATRIEKSIAKLEGIKKINVNLLTNSMQVDYDETCLTPEKIIQTVIRTGYGASITKKGSIEKQESSNTPVSTKNETQRIKYRLITSLIFLIPIIYIAMHHMFFRWLGLPVPIWIASIFHGPENALTFSFTQFLLVLPILYFNRKYFQNGFRNLFQGFPNMDSLVAIGAGASVLFGIFSIFRIGWGLGHENWNLVIDYSSNLYFESAGMIITLITLGKFLESKSKGKTSEAIEKLINIVPKRATILKNNQEIIVPIDSLKVGDEIIVRPGEAIPVDGIISTGNTSIDESAITGESIPVEKQIGDTVISATLNKNGSIHFIAQKVGSDTTINQIIQLVDEASSSKAPIAKLADKISGIFVPVVITIAVIATCIWLFIGSSIEFAFSIGIAILVISCPCALGLATPVAIMVGTGKGAENGILIKSGEALEIAHTIDTVVIDKTGTITEGHPVVTNCLPINMDSKTLLAIAAGLEKNSEHPLAEAIVKYADSQNIMPYVFNNFKASFGQGIQGIHKNSTYYAGNAAFMEKQGTNISFVSSTLNQLADEGKTPLLFACEKDIIGILAVADIEKPTSARAISLFKKMNISVVMLTGDNIRTADALRKRLQIPQVIAEVLPQDKEKQITVLQSQGHKVAMIGDGINDAPALAKADLGIAIGAGTDIAIDSADAVLMRNDLLDAVTTIRLSKAVIKNIKENLFWAFFYNIIGIPLAAGLLYPSFGIKLSPMIGAAAMSMSSVCVVLNALRLRFFKTDHINQNVSRETFSQIQKKEEATMIKTTLKIKGMMCTHCQKHVQEALQAIDGVVTVSVDLEGNKADVTSTREITTAEFEKSIINAGYELVQ</sequence>
<evidence type="ECO:0000256" key="4">
    <source>
        <dbReference type="ARBA" id="ARBA00015102"/>
    </source>
</evidence>
<evidence type="ECO:0000256" key="21">
    <source>
        <dbReference type="ARBA" id="ARBA00049289"/>
    </source>
</evidence>
<evidence type="ECO:0000313" key="25">
    <source>
        <dbReference type="Proteomes" id="UP000199309"/>
    </source>
</evidence>
<dbReference type="EMBL" id="FNHQ01000017">
    <property type="protein sequence ID" value="SDM92960.1"/>
    <property type="molecule type" value="Genomic_DNA"/>
</dbReference>
<proteinExistence type="inferred from homology"/>
<dbReference type="STRING" id="349095.SAMN05660299_01771"/>
<dbReference type="InterPro" id="IPR018303">
    <property type="entry name" value="ATPase_P-typ_P_site"/>
</dbReference>
<dbReference type="SFLD" id="SFLDS00003">
    <property type="entry name" value="Haloacid_Dehalogenase"/>
    <property type="match status" value="1"/>
</dbReference>
<keyword evidence="8 22" id="KW-0479">Metal-binding</keyword>
<dbReference type="NCBIfam" id="TIGR01494">
    <property type="entry name" value="ATPase_P-type"/>
    <property type="match status" value="1"/>
</dbReference>
<dbReference type="EC" id="7.2.2.8" evidence="3"/>
<feature type="transmembrane region" description="Helical" evidence="22">
    <location>
        <begin position="396"/>
        <end position="421"/>
    </location>
</feature>
<dbReference type="GO" id="GO:0140581">
    <property type="term" value="F:P-type monovalent copper transporter activity"/>
    <property type="evidence" value="ECO:0007669"/>
    <property type="project" value="UniProtKB-EC"/>
</dbReference>
<keyword evidence="11" id="KW-0187">Copper transport</keyword>
<evidence type="ECO:0000256" key="14">
    <source>
        <dbReference type="ARBA" id="ARBA00022967"/>
    </source>
</evidence>
<evidence type="ECO:0000256" key="20">
    <source>
        <dbReference type="ARBA" id="ARBA00033239"/>
    </source>
</evidence>
<keyword evidence="7 22" id="KW-0812">Transmembrane</keyword>
<accession>A0A1G9X868</accession>
<evidence type="ECO:0000256" key="10">
    <source>
        <dbReference type="ARBA" id="ARBA00022741"/>
    </source>
</evidence>
<dbReference type="InterPro" id="IPR006121">
    <property type="entry name" value="HMA_dom"/>
</dbReference>
<keyword evidence="6 22" id="KW-1003">Cell membrane</keyword>
<dbReference type="InterPro" id="IPR001757">
    <property type="entry name" value="P_typ_ATPase"/>
</dbReference>
<dbReference type="Proteomes" id="UP000199309">
    <property type="component" value="Unassembled WGS sequence"/>
</dbReference>
<feature type="transmembrane region" description="Helical" evidence="22">
    <location>
        <begin position="217"/>
        <end position="234"/>
    </location>
</feature>
<dbReference type="GO" id="GO:0005507">
    <property type="term" value="F:copper ion binding"/>
    <property type="evidence" value="ECO:0007669"/>
    <property type="project" value="InterPro"/>
</dbReference>
<dbReference type="InterPro" id="IPR059000">
    <property type="entry name" value="ATPase_P-type_domA"/>
</dbReference>
<dbReference type="GO" id="GO:0005886">
    <property type="term" value="C:plasma membrane"/>
    <property type="evidence" value="ECO:0007669"/>
    <property type="project" value="UniProtKB-SubCell"/>
</dbReference>
<evidence type="ECO:0000313" key="24">
    <source>
        <dbReference type="EMBL" id="SDM92960.1"/>
    </source>
</evidence>
<dbReference type="InterPro" id="IPR027256">
    <property type="entry name" value="P-typ_ATPase_IB"/>
</dbReference>
<dbReference type="PANTHER" id="PTHR43520:SF8">
    <property type="entry name" value="P-TYPE CU(+) TRANSPORTER"/>
    <property type="match status" value="1"/>
</dbReference>
<dbReference type="NCBIfam" id="TIGR01511">
    <property type="entry name" value="ATPase-IB1_Cu"/>
    <property type="match status" value="1"/>
</dbReference>
<evidence type="ECO:0000259" key="23">
    <source>
        <dbReference type="PROSITE" id="PS50846"/>
    </source>
</evidence>
<evidence type="ECO:0000256" key="2">
    <source>
        <dbReference type="ARBA" id="ARBA00006024"/>
    </source>
</evidence>
<dbReference type="Pfam" id="PF00403">
    <property type="entry name" value="HMA"/>
    <property type="match status" value="2"/>
</dbReference>
<dbReference type="PROSITE" id="PS00154">
    <property type="entry name" value="ATPASE_E1_E2"/>
    <property type="match status" value="1"/>
</dbReference>
<feature type="transmembrane region" description="Helical" evidence="22">
    <location>
        <begin position="709"/>
        <end position="729"/>
    </location>
</feature>
<reference evidence="24 25" key="1">
    <citation type="submission" date="2016-10" db="EMBL/GenBank/DDBJ databases">
        <authorList>
            <person name="de Groot N.N."/>
        </authorList>
    </citation>
    <scope>NUCLEOTIDE SEQUENCE [LARGE SCALE GENOMIC DNA]</scope>
    <source>
        <strain evidence="24 25">DSM 16981</strain>
    </source>
</reference>
<dbReference type="PRINTS" id="PR00943">
    <property type="entry name" value="CUATPASE"/>
</dbReference>
<evidence type="ECO:0000256" key="3">
    <source>
        <dbReference type="ARBA" id="ARBA00012517"/>
    </source>
</evidence>
<dbReference type="Pfam" id="PF00122">
    <property type="entry name" value="E1-E2_ATPase"/>
    <property type="match status" value="1"/>
</dbReference>
<evidence type="ECO:0000256" key="16">
    <source>
        <dbReference type="ARBA" id="ARBA00023008"/>
    </source>
</evidence>
<dbReference type="GO" id="GO:0043682">
    <property type="term" value="F:P-type divalent copper transporter activity"/>
    <property type="evidence" value="ECO:0007669"/>
    <property type="project" value="TreeGrafter"/>
</dbReference>
<dbReference type="SUPFAM" id="SSF81665">
    <property type="entry name" value="Calcium ATPase, transmembrane domain M"/>
    <property type="match status" value="1"/>
</dbReference>
<dbReference type="SUPFAM" id="SSF56784">
    <property type="entry name" value="HAD-like"/>
    <property type="match status" value="1"/>
</dbReference>
<evidence type="ECO:0000256" key="6">
    <source>
        <dbReference type="ARBA" id="ARBA00022475"/>
    </source>
</evidence>
<dbReference type="PANTHER" id="PTHR43520">
    <property type="entry name" value="ATP7, ISOFORM B"/>
    <property type="match status" value="1"/>
</dbReference>
<keyword evidence="12 22" id="KW-0067">ATP-binding</keyword>
<dbReference type="OrthoDB" id="9760802at2"/>
<dbReference type="InterPro" id="IPR023298">
    <property type="entry name" value="ATPase_P-typ_TM_dom_sf"/>
</dbReference>
<dbReference type="InterPro" id="IPR036412">
    <property type="entry name" value="HAD-like_sf"/>
</dbReference>
<dbReference type="AlphaFoldDB" id="A0A1G9X868"/>
<dbReference type="Gene3D" id="3.30.70.100">
    <property type="match status" value="2"/>
</dbReference>
<dbReference type="RefSeq" id="WP_091650756.1">
    <property type="nucleotide sequence ID" value="NZ_FNHQ01000017.1"/>
</dbReference>
<feature type="domain" description="HMA" evidence="23">
    <location>
        <begin position="2"/>
        <end position="68"/>
    </location>
</feature>
<dbReference type="FunFam" id="3.30.70.100:FF:000005">
    <property type="entry name" value="Copper-exporting P-type ATPase A"/>
    <property type="match status" value="1"/>
</dbReference>
<gene>
    <name evidence="24" type="ORF">SAMN05660299_01771</name>
</gene>
<feature type="transmembrane region" description="Helical" evidence="22">
    <location>
        <begin position="138"/>
        <end position="156"/>
    </location>
</feature>
<evidence type="ECO:0000256" key="7">
    <source>
        <dbReference type="ARBA" id="ARBA00022692"/>
    </source>
</evidence>
<dbReference type="SUPFAM" id="SSF55008">
    <property type="entry name" value="HMA, heavy metal-associated domain"/>
    <property type="match status" value="2"/>
</dbReference>
<dbReference type="Pfam" id="PF00702">
    <property type="entry name" value="Hydrolase"/>
    <property type="match status" value="1"/>
</dbReference>
<dbReference type="InterPro" id="IPR008250">
    <property type="entry name" value="ATPase_P-typ_transduc_dom_A_sf"/>
</dbReference>
<dbReference type="PROSITE" id="PS01047">
    <property type="entry name" value="HMA_1"/>
    <property type="match status" value="2"/>
</dbReference>
<dbReference type="Gene3D" id="2.70.150.10">
    <property type="entry name" value="Calcium-transporting ATPase, cytoplasmic transduction domain A"/>
    <property type="match status" value="1"/>
</dbReference>
<dbReference type="NCBIfam" id="TIGR01525">
    <property type="entry name" value="ATPase-IB_hvy"/>
    <property type="match status" value="1"/>
</dbReference>
<evidence type="ECO:0000256" key="11">
    <source>
        <dbReference type="ARBA" id="ARBA00022796"/>
    </source>
</evidence>
<dbReference type="InterPro" id="IPR006122">
    <property type="entry name" value="HMA_Cu_ion-bd"/>
</dbReference>
<evidence type="ECO:0000256" key="13">
    <source>
        <dbReference type="ARBA" id="ARBA00022842"/>
    </source>
</evidence>
<feature type="transmembrane region" description="Helical" evidence="22">
    <location>
        <begin position="177"/>
        <end position="197"/>
    </location>
</feature>
<evidence type="ECO:0000256" key="18">
    <source>
        <dbReference type="ARBA" id="ARBA00023136"/>
    </source>
</evidence>
<keyword evidence="5" id="KW-0813">Transport</keyword>
<keyword evidence="25" id="KW-1185">Reference proteome</keyword>
<evidence type="ECO:0000256" key="17">
    <source>
        <dbReference type="ARBA" id="ARBA00023065"/>
    </source>
</evidence>
<dbReference type="NCBIfam" id="TIGR00003">
    <property type="entry name" value="copper ion binding protein"/>
    <property type="match status" value="2"/>
</dbReference>
<evidence type="ECO:0000256" key="8">
    <source>
        <dbReference type="ARBA" id="ARBA00022723"/>
    </source>
</evidence>
<dbReference type="CDD" id="cd02094">
    <property type="entry name" value="P-type_ATPase_Cu-like"/>
    <property type="match status" value="1"/>
</dbReference>
<dbReference type="GO" id="GO:0055070">
    <property type="term" value="P:copper ion homeostasis"/>
    <property type="evidence" value="ECO:0007669"/>
    <property type="project" value="TreeGrafter"/>
</dbReference>
<comment type="subcellular location">
    <subcellularLocation>
        <location evidence="1">Cell membrane</location>
        <topology evidence="1">Multi-pass membrane protein</topology>
    </subcellularLocation>
</comment>
<evidence type="ECO:0000256" key="19">
    <source>
        <dbReference type="ARBA" id="ARBA00029719"/>
    </source>
</evidence>
<feature type="domain" description="HMA" evidence="23">
    <location>
        <begin position="787"/>
        <end position="852"/>
    </location>
</feature>
<evidence type="ECO:0000256" key="15">
    <source>
        <dbReference type="ARBA" id="ARBA00022989"/>
    </source>
</evidence>
<dbReference type="GO" id="GO:0005524">
    <property type="term" value="F:ATP binding"/>
    <property type="evidence" value="ECO:0007669"/>
    <property type="project" value="UniProtKB-UniRule"/>
</dbReference>
<organism evidence="24 25">
    <name type="scientific">Megasphaera paucivorans</name>
    <dbReference type="NCBI Taxonomy" id="349095"/>
    <lineage>
        <taxon>Bacteria</taxon>
        <taxon>Bacillati</taxon>
        <taxon>Bacillota</taxon>
        <taxon>Negativicutes</taxon>
        <taxon>Veillonellales</taxon>
        <taxon>Veillonellaceae</taxon>
        <taxon>Megasphaera</taxon>
    </lineage>
</organism>
<dbReference type="SFLD" id="SFLDF00027">
    <property type="entry name" value="p-type_atpase"/>
    <property type="match status" value="1"/>
</dbReference>
<evidence type="ECO:0000256" key="9">
    <source>
        <dbReference type="ARBA" id="ARBA00022737"/>
    </source>
</evidence>
<dbReference type="InterPro" id="IPR036163">
    <property type="entry name" value="HMA_dom_sf"/>
</dbReference>
<feature type="transmembrane region" description="Helical" evidence="22">
    <location>
        <begin position="98"/>
        <end position="118"/>
    </location>
</feature>
<keyword evidence="17" id="KW-0406">Ion transport</keyword>
<comment type="similarity">
    <text evidence="2 22">Belongs to the cation transport ATPase (P-type) (TC 3.A.3) family. Type IB subfamily.</text>
</comment>
<keyword evidence="16" id="KW-0186">Copper</keyword>
<dbReference type="InterPro" id="IPR044492">
    <property type="entry name" value="P_typ_ATPase_HD_dom"/>
</dbReference>
<dbReference type="InterPro" id="IPR023299">
    <property type="entry name" value="ATPase_P-typ_cyto_dom_N"/>
</dbReference>
<feature type="transmembrane region" description="Helical" evidence="22">
    <location>
        <begin position="735"/>
        <end position="756"/>
    </location>
</feature>
<dbReference type="InterPro" id="IPR023214">
    <property type="entry name" value="HAD_sf"/>
</dbReference>
<keyword evidence="14" id="KW-1278">Translocase</keyword>
<name>A0A1G9X868_9FIRM</name>
<keyword evidence="10 22" id="KW-0547">Nucleotide-binding</keyword>
<keyword evidence="13" id="KW-0460">Magnesium</keyword>
<keyword evidence="18 22" id="KW-0472">Membrane</keyword>
<dbReference type="Gene3D" id="3.40.1110.10">
    <property type="entry name" value="Calcium-transporting ATPase, cytoplasmic domain N"/>
    <property type="match status" value="1"/>
</dbReference>
<evidence type="ECO:0000256" key="12">
    <source>
        <dbReference type="ARBA" id="ARBA00022840"/>
    </source>
</evidence>
<dbReference type="FunFam" id="2.70.150.10:FF:000020">
    <property type="entry name" value="Copper-exporting P-type ATPase A"/>
    <property type="match status" value="1"/>
</dbReference>